<evidence type="ECO:0000313" key="1">
    <source>
        <dbReference type="EMBL" id="GBP72301.1"/>
    </source>
</evidence>
<evidence type="ECO:0000313" key="2">
    <source>
        <dbReference type="Proteomes" id="UP000299102"/>
    </source>
</evidence>
<name>A0A4C1Y7S2_EUMVA</name>
<dbReference type="EMBL" id="BGZK01001140">
    <property type="protein sequence ID" value="GBP72301.1"/>
    <property type="molecule type" value="Genomic_DNA"/>
</dbReference>
<accession>A0A4C1Y7S2</accession>
<gene>
    <name evidence="1" type="ORF">EVAR_24869_1</name>
</gene>
<proteinExistence type="predicted"/>
<comment type="caution">
    <text evidence="1">The sequence shown here is derived from an EMBL/GenBank/DDBJ whole genome shotgun (WGS) entry which is preliminary data.</text>
</comment>
<dbReference type="Proteomes" id="UP000299102">
    <property type="component" value="Unassembled WGS sequence"/>
</dbReference>
<dbReference type="AlphaFoldDB" id="A0A4C1Y7S2"/>
<keyword evidence="2" id="KW-1185">Reference proteome</keyword>
<reference evidence="1 2" key="1">
    <citation type="journal article" date="2019" name="Commun. Biol.">
        <title>The bagworm genome reveals a unique fibroin gene that provides high tensile strength.</title>
        <authorList>
            <person name="Kono N."/>
            <person name="Nakamura H."/>
            <person name="Ohtoshi R."/>
            <person name="Tomita M."/>
            <person name="Numata K."/>
            <person name="Arakawa K."/>
        </authorList>
    </citation>
    <scope>NUCLEOTIDE SEQUENCE [LARGE SCALE GENOMIC DNA]</scope>
</reference>
<organism evidence="1 2">
    <name type="scientific">Eumeta variegata</name>
    <name type="common">Bagworm moth</name>
    <name type="synonym">Eumeta japonica</name>
    <dbReference type="NCBI Taxonomy" id="151549"/>
    <lineage>
        <taxon>Eukaryota</taxon>
        <taxon>Metazoa</taxon>
        <taxon>Ecdysozoa</taxon>
        <taxon>Arthropoda</taxon>
        <taxon>Hexapoda</taxon>
        <taxon>Insecta</taxon>
        <taxon>Pterygota</taxon>
        <taxon>Neoptera</taxon>
        <taxon>Endopterygota</taxon>
        <taxon>Lepidoptera</taxon>
        <taxon>Glossata</taxon>
        <taxon>Ditrysia</taxon>
        <taxon>Tineoidea</taxon>
        <taxon>Psychidae</taxon>
        <taxon>Oiketicinae</taxon>
        <taxon>Eumeta</taxon>
    </lineage>
</organism>
<sequence>MKQTADIDGLSIKTINAIIDCIAFNVKLAKRRAGLRSIGADRRRRTAPISSLHYTCNARQSHGPVRVVPSCGYTILISATRERERSRNEQRMERITISLEYLDLP</sequence>
<protein>
    <submittedName>
        <fullName evidence="1">Uncharacterized protein</fullName>
    </submittedName>
</protein>